<reference evidence="4" key="2">
    <citation type="submission" date="2020-09" db="EMBL/GenBank/DDBJ databases">
        <authorList>
            <person name="Sun Q."/>
            <person name="Zhou Y."/>
        </authorList>
    </citation>
    <scope>NUCLEOTIDE SEQUENCE</scope>
    <source>
        <strain evidence="4">CGMCC 4.3508</strain>
    </source>
</reference>
<evidence type="ECO:0000259" key="3">
    <source>
        <dbReference type="PROSITE" id="PS50977"/>
    </source>
</evidence>
<dbReference type="SUPFAM" id="SSF46689">
    <property type="entry name" value="Homeodomain-like"/>
    <property type="match status" value="1"/>
</dbReference>
<dbReference type="Pfam" id="PF18556">
    <property type="entry name" value="TetR_C_35"/>
    <property type="match status" value="1"/>
</dbReference>
<dbReference type="PANTHER" id="PTHR30055">
    <property type="entry name" value="HTH-TYPE TRANSCRIPTIONAL REGULATOR RUTR"/>
    <property type="match status" value="1"/>
</dbReference>
<dbReference type="InterPro" id="IPR009057">
    <property type="entry name" value="Homeodomain-like_sf"/>
</dbReference>
<feature type="DNA-binding region" description="H-T-H motif" evidence="2">
    <location>
        <begin position="49"/>
        <end position="68"/>
    </location>
</feature>
<protein>
    <submittedName>
        <fullName evidence="4">TetR family transcriptional regulator</fullName>
    </submittedName>
</protein>
<dbReference type="Pfam" id="PF00440">
    <property type="entry name" value="TetR_N"/>
    <property type="match status" value="1"/>
</dbReference>
<name>A0A917VQ09_9NOCA</name>
<evidence type="ECO:0000313" key="5">
    <source>
        <dbReference type="Proteomes" id="UP000638263"/>
    </source>
</evidence>
<sequence>MMEHVSTCCMVVVVAEAPNFQNEMRRLLRERVIDTARRLVCTEGWGAVNMSRVAKEVGVSRPVLYKEIGTKQDLAGVVIASELETFLVGVTETVTAEPGDLLAGITAAAEFTLRTAADNTLLKAVLAGRSGADTTLLPTLMTEPEPVLGRATAAFTAILRTRYGLESFSAPELDTRVEAVVRLVLSHLFQPAGSIDRAVAQIALVAAPLFVREQ</sequence>
<dbReference type="Proteomes" id="UP000638263">
    <property type="component" value="Unassembled WGS sequence"/>
</dbReference>
<keyword evidence="5" id="KW-1185">Reference proteome</keyword>
<dbReference type="Gene3D" id="1.10.357.10">
    <property type="entry name" value="Tetracycline Repressor, domain 2"/>
    <property type="match status" value="1"/>
</dbReference>
<organism evidence="4 5">
    <name type="scientific">Nocardia jinanensis</name>
    <dbReference type="NCBI Taxonomy" id="382504"/>
    <lineage>
        <taxon>Bacteria</taxon>
        <taxon>Bacillati</taxon>
        <taxon>Actinomycetota</taxon>
        <taxon>Actinomycetes</taxon>
        <taxon>Mycobacteriales</taxon>
        <taxon>Nocardiaceae</taxon>
        <taxon>Nocardia</taxon>
    </lineage>
</organism>
<dbReference type="AlphaFoldDB" id="A0A917VQ09"/>
<dbReference type="PROSITE" id="PS50977">
    <property type="entry name" value="HTH_TETR_2"/>
    <property type="match status" value="1"/>
</dbReference>
<dbReference type="InterPro" id="IPR040611">
    <property type="entry name" value="AlkX_C"/>
</dbReference>
<evidence type="ECO:0000313" key="4">
    <source>
        <dbReference type="EMBL" id="GGL03127.1"/>
    </source>
</evidence>
<feature type="domain" description="HTH tetR-type" evidence="3">
    <location>
        <begin position="26"/>
        <end position="86"/>
    </location>
</feature>
<keyword evidence="1 2" id="KW-0238">DNA-binding</keyword>
<dbReference type="GO" id="GO:0000976">
    <property type="term" value="F:transcription cis-regulatory region binding"/>
    <property type="evidence" value="ECO:0007669"/>
    <property type="project" value="TreeGrafter"/>
</dbReference>
<proteinExistence type="predicted"/>
<dbReference type="InterPro" id="IPR001647">
    <property type="entry name" value="HTH_TetR"/>
</dbReference>
<evidence type="ECO:0000256" key="1">
    <source>
        <dbReference type="ARBA" id="ARBA00023125"/>
    </source>
</evidence>
<comment type="caution">
    <text evidence="4">The sequence shown here is derived from an EMBL/GenBank/DDBJ whole genome shotgun (WGS) entry which is preliminary data.</text>
</comment>
<reference evidence="4" key="1">
    <citation type="journal article" date="2014" name="Int. J. Syst. Evol. Microbiol.">
        <title>Complete genome sequence of Corynebacterium casei LMG S-19264T (=DSM 44701T), isolated from a smear-ripened cheese.</title>
        <authorList>
            <consortium name="US DOE Joint Genome Institute (JGI-PGF)"/>
            <person name="Walter F."/>
            <person name="Albersmeier A."/>
            <person name="Kalinowski J."/>
            <person name="Ruckert C."/>
        </authorList>
    </citation>
    <scope>NUCLEOTIDE SEQUENCE</scope>
    <source>
        <strain evidence="4">CGMCC 4.3508</strain>
    </source>
</reference>
<dbReference type="InterPro" id="IPR050109">
    <property type="entry name" value="HTH-type_TetR-like_transc_reg"/>
</dbReference>
<gene>
    <name evidence="4" type="ORF">GCM10011588_17320</name>
</gene>
<accession>A0A917VQ09</accession>
<dbReference type="PANTHER" id="PTHR30055:SF146">
    <property type="entry name" value="HTH-TYPE TRANSCRIPTIONAL DUAL REGULATOR CECR"/>
    <property type="match status" value="1"/>
</dbReference>
<dbReference type="GO" id="GO:0003700">
    <property type="term" value="F:DNA-binding transcription factor activity"/>
    <property type="evidence" value="ECO:0007669"/>
    <property type="project" value="TreeGrafter"/>
</dbReference>
<dbReference type="EMBL" id="BMMH01000002">
    <property type="protein sequence ID" value="GGL03127.1"/>
    <property type="molecule type" value="Genomic_DNA"/>
</dbReference>
<evidence type="ECO:0000256" key="2">
    <source>
        <dbReference type="PROSITE-ProRule" id="PRU00335"/>
    </source>
</evidence>